<evidence type="ECO:0000313" key="1">
    <source>
        <dbReference type="EMBL" id="XDJ14943.1"/>
    </source>
</evidence>
<name>A0AB39CDK0_9VIRU</name>
<accession>A0AB39CDK0</accession>
<organism evidence="1">
    <name type="scientific">Pseudomonas phage HRDY3</name>
    <dbReference type="NCBI Taxonomy" id="3236930"/>
    <lineage>
        <taxon>Viruses</taxon>
    </lineage>
</organism>
<dbReference type="EMBL" id="PQ015379">
    <property type="protein sequence ID" value="XDJ14943.1"/>
    <property type="molecule type" value="Genomic_DNA"/>
</dbReference>
<protein>
    <submittedName>
        <fullName evidence="1">Uncharacterized protein</fullName>
    </submittedName>
</protein>
<proteinExistence type="predicted"/>
<sequence>MKPPSNLSQKNPSGNALDLPNALGSDPIFCEFLNNGYEWIRLYPEDLYALKDGDYPFQLRKRFYKTVTPDYHERAYIVYVRVSNLYRIEGYPKDGSMPRFLFRAQVEFQNVDPGIPIGVLHSEWRVMSVDEAEKPAHWLWQQLGEPEQ</sequence>
<reference evidence="1" key="1">
    <citation type="submission" date="2024-07" db="EMBL/GenBank/DDBJ databases">
        <authorList>
            <person name="Bringhurst R.M."/>
            <person name="Homer T.E."/>
        </authorList>
    </citation>
    <scope>NUCLEOTIDE SEQUENCE</scope>
</reference>